<keyword evidence="4" id="KW-1185">Reference proteome</keyword>
<dbReference type="GeneID" id="54993362"/>
<feature type="region of interest" description="Disordered" evidence="1">
    <location>
        <begin position="303"/>
        <end position="323"/>
    </location>
</feature>
<evidence type="ECO:0000313" key="3">
    <source>
        <dbReference type="EMBL" id="AWY05389.1"/>
    </source>
</evidence>
<dbReference type="InterPro" id="IPR013783">
    <property type="entry name" value="Ig-like_fold"/>
</dbReference>
<organism evidence="3 4">
    <name type="scientific">Microbacterium phage Metamorphoo</name>
    <dbReference type="NCBI Taxonomy" id="2201437"/>
    <lineage>
        <taxon>Viruses</taxon>
        <taxon>Duplodnaviria</taxon>
        <taxon>Heunggongvirae</taxon>
        <taxon>Uroviricota</taxon>
        <taxon>Caudoviricetes</taxon>
        <taxon>Hodgkinviridae</taxon>
        <taxon>Metamorphoovirus</taxon>
        <taxon>Metamorphoovirus metamorphoo</taxon>
    </lineage>
</organism>
<feature type="domain" description="Fibronectin type-III" evidence="2">
    <location>
        <begin position="130"/>
        <end position="223"/>
    </location>
</feature>
<dbReference type="RefSeq" id="YP_009802807.1">
    <property type="nucleotide sequence ID" value="NC_047988.1"/>
</dbReference>
<dbReference type="InterPro" id="IPR036116">
    <property type="entry name" value="FN3_sf"/>
</dbReference>
<evidence type="ECO:0000313" key="4">
    <source>
        <dbReference type="Proteomes" id="UP000251466"/>
    </source>
</evidence>
<dbReference type="KEGG" id="vg:54993362"/>
<feature type="compositionally biased region" description="Low complexity" evidence="1">
    <location>
        <begin position="264"/>
        <end position="275"/>
    </location>
</feature>
<dbReference type="InterPro" id="IPR003961">
    <property type="entry name" value="FN3_dom"/>
</dbReference>
<sequence length="723" mass="75184">MATYDKGTGTSGTLRINVSYSQNYSSNTTTYSFSFQIINTSGPTFVNNLGWSGNAAGVANSGSVSISGAGTYTLWSSGRGPMAHDGNGNLAAASRRFFFTMNGSGTSGLGGPTTIDIYVPVSRIPEAPGPGGAVTVSNITPTGARFTWPASSRGHSDITDYGLYVSTVPNFASHVFQGWVGTSRTRDLNIFDPGTTYYARVRAVNADGTGAYGPTTTFTTLPSTPPTLVSVTPDATGRQATIVMTPPSGISSVDSYTIQRRTPGGSWSDAASGSANPTQTVTGLTPGQTYEWRVTAKIGSYTTPESNSITRTQPQPNASPGSFWNGDTTDTPTTNYGWTGAAGGSTSTAQTLTGGAIGWLKGAALTAVSGGTAVQYQIAGGIEPNGNSGNWAVQHVILTAATGNGFRGGTDGVDGYAAVTVGGFYMGSIWVETSRARMLAAMWVWYNAGGAVVGTSMGQGVSMAADTPTRLTVLAQAPAGAVRGAVVFTDPPGSSIMAAGDTITADAAMASTGTLYPYFDGDTADTSQFIYGWEDAQYISPSFRESIPQAEQNPLQDPNCDPLPIPPAPPSIEDDCITPIGSWRRTWYVIDAGQVPDHLAAAPTVTLQTFGEAESQVRIRWYANPDCTPPLDFDASEWEFEQVVTFVPANTTMTLEGVSQRVWAEVPTGSPAIAADSLLRGTGGVPATWPIISCGICWLISLDTALDSTPGNLVVTAGLTVRE</sequence>
<feature type="compositionally biased region" description="Polar residues" evidence="1">
    <location>
        <begin position="276"/>
        <end position="285"/>
    </location>
</feature>
<protein>
    <submittedName>
        <fullName evidence="3">Minor tail protein</fullName>
    </submittedName>
</protein>
<dbReference type="Proteomes" id="UP000251466">
    <property type="component" value="Segment"/>
</dbReference>
<dbReference type="CDD" id="cd00063">
    <property type="entry name" value="FN3"/>
    <property type="match status" value="2"/>
</dbReference>
<dbReference type="EMBL" id="MH271304">
    <property type="protein sequence ID" value="AWY05389.1"/>
    <property type="molecule type" value="Genomic_DNA"/>
</dbReference>
<accession>A0A2Z4Q6J2</accession>
<feature type="region of interest" description="Disordered" evidence="1">
    <location>
        <begin position="260"/>
        <end position="285"/>
    </location>
</feature>
<dbReference type="SUPFAM" id="SSF49265">
    <property type="entry name" value="Fibronectin type III"/>
    <property type="match status" value="1"/>
</dbReference>
<dbReference type="Pfam" id="PF00041">
    <property type="entry name" value="fn3"/>
    <property type="match status" value="2"/>
</dbReference>
<gene>
    <name evidence="3" type="primary">38</name>
    <name evidence="3" type="ORF">SEA_METAMORPHOO_38</name>
</gene>
<evidence type="ECO:0000259" key="2">
    <source>
        <dbReference type="PROSITE" id="PS50853"/>
    </source>
</evidence>
<dbReference type="Gene3D" id="2.60.40.10">
    <property type="entry name" value="Immunoglobulins"/>
    <property type="match status" value="2"/>
</dbReference>
<evidence type="ECO:0000256" key="1">
    <source>
        <dbReference type="SAM" id="MobiDB-lite"/>
    </source>
</evidence>
<reference evidence="3 4" key="1">
    <citation type="submission" date="2018-04" db="EMBL/GenBank/DDBJ databases">
        <authorList>
            <person name="Harrington T."/>
            <person name="Washburn E."/>
            <person name="Bricker J."/>
            <person name="McKinney A."/>
            <person name="Betsko A.J."/>
            <person name="Garlena R.A."/>
            <person name="Russell D.A."/>
            <person name="Pope W.A."/>
            <person name="Jacobs-Sera D."/>
            <person name="Hatfull G.F."/>
        </authorList>
    </citation>
    <scope>NUCLEOTIDE SEQUENCE [LARGE SCALE GENOMIC DNA]</scope>
</reference>
<name>A0A2Z4Q6J2_9CAUD</name>
<feature type="domain" description="Fibronectin type-III" evidence="2">
    <location>
        <begin position="225"/>
        <end position="316"/>
    </location>
</feature>
<dbReference type="PROSITE" id="PS50853">
    <property type="entry name" value="FN3"/>
    <property type="match status" value="2"/>
</dbReference>
<proteinExistence type="predicted"/>
<dbReference type="SMART" id="SM00060">
    <property type="entry name" value="FN3"/>
    <property type="match status" value="2"/>
</dbReference>